<accession>A0A1H7R6R8</accession>
<dbReference type="Proteomes" id="UP000198620">
    <property type="component" value="Unassembled WGS sequence"/>
</dbReference>
<proteinExistence type="predicted"/>
<gene>
    <name evidence="1" type="ORF">SAMN05216387_11532</name>
</gene>
<sequence>MFHLQNNKTHRILEGDRYKNHITSLLHCMPVPVARVLNVQFSTNRYGNYGLPRMADHVLDALLSALPNAGEDPTEHKRLM</sequence>
<evidence type="ECO:0000313" key="1">
    <source>
        <dbReference type="EMBL" id="SEL55936.1"/>
    </source>
</evidence>
<evidence type="ECO:0000313" key="2">
    <source>
        <dbReference type="Proteomes" id="UP000198620"/>
    </source>
</evidence>
<dbReference type="EMBL" id="FOBH01000015">
    <property type="protein sequence ID" value="SEL55936.1"/>
    <property type="molecule type" value="Genomic_DNA"/>
</dbReference>
<dbReference type="AlphaFoldDB" id="A0A1H7R6R8"/>
<reference evidence="1 2" key="1">
    <citation type="submission" date="2016-10" db="EMBL/GenBank/DDBJ databases">
        <authorList>
            <person name="de Groot N.N."/>
        </authorList>
    </citation>
    <scope>NUCLEOTIDE SEQUENCE [LARGE SCALE GENOMIC DNA]</scope>
    <source>
        <strain evidence="1 2">Nv1</strain>
    </source>
</reference>
<organism evidence="1 2">
    <name type="scientific">Nitrosovibrio tenuis</name>
    <dbReference type="NCBI Taxonomy" id="1233"/>
    <lineage>
        <taxon>Bacteria</taxon>
        <taxon>Pseudomonadati</taxon>
        <taxon>Pseudomonadota</taxon>
        <taxon>Betaproteobacteria</taxon>
        <taxon>Nitrosomonadales</taxon>
        <taxon>Nitrosomonadaceae</taxon>
        <taxon>Nitrosovibrio</taxon>
    </lineage>
</organism>
<name>A0A1H7R6R8_9PROT</name>
<protein>
    <submittedName>
        <fullName evidence="1">Uncharacterized protein</fullName>
    </submittedName>
</protein>
<keyword evidence="2" id="KW-1185">Reference proteome</keyword>